<dbReference type="EMBL" id="JARKIE010000001">
    <property type="protein sequence ID" value="KAJ7710834.1"/>
    <property type="molecule type" value="Genomic_DNA"/>
</dbReference>
<gene>
    <name evidence="1" type="ORF">B0H17DRAFT_1123927</name>
</gene>
<dbReference type="AlphaFoldDB" id="A0AAD7H2Q6"/>
<sequence length="515" mass="55619">MQSCPAVHPLLFGPASPVCAHEDRLWPKSVIMPTRGVGGPPCAADLQDPECLVERQGPETIPPAMVAEHATHHNWAIQTLLKAAGGPQGRRSSWEAIENTADAILGLNLSAQCSRYLVLPMTDIICPSGTEPPSTTSPSILGIETSAYSVFPNVPNWVFIVAAYTDIAYNVGQVGWSLVKKLNAWTTRRDTRPFISSYGHAIEMVKVIEARRDLKEAEASAFHAMRKSLVVFSDRTPYTYPEIRAYNAKVDALEDEFYKNMDSASDSARSEGPKGLVLPALALKPKCHSGGGQGALVFSRTLFNYNDWGPQVLAGKIIWGGINTWMPANPRPTCHTRILGIALPADACRSSDMAFELPAAFAPPPESGDCAGWEAGVSIKEDVQLIETAEDPRDGELSYAIIRDAVWIAASGDWRTRPMPCVSCGCRAHADADELRANCGDVGARMSCEDANPNELRAVHLGVDICAGYSAHACMRHGRTSASGASGDVAGPRRFSASAWSWMYFARLSYANVCV</sequence>
<keyword evidence="2" id="KW-1185">Reference proteome</keyword>
<evidence type="ECO:0000313" key="2">
    <source>
        <dbReference type="Proteomes" id="UP001221757"/>
    </source>
</evidence>
<reference evidence="1" key="1">
    <citation type="submission" date="2023-03" db="EMBL/GenBank/DDBJ databases">
        <title>Massive genome expansion in bonnet fungi (Mycena s.s.) driven by repeated elements and novel gene families across ecological guilds.</title>
        <authorList>
            <consortium name="Lawrence Berkeley National Laboratory"/>
            <person name="Harder C.B."/>
            <person name="Miyauchi S."/>
            <person name="Viragh M."/>
            <person name="Kuo A."/>
            <person name="Thoen E."/>
            <person name="Andreopoulos B."/>
            <person name="Lu D."/>
            <person name="Skrede I."/>
            <person name="Drula E."/>
            <person name="Henrissat B."/>
            <person name="Morin E."/>
            <person name="Kohler A."/>
            <person name="Barry K."/>
            <person name="LaButti K."/>
            <person name="Morin E."/>
            <person name="Salamov A."/>
            <person name="Lipzen A."/>
            <person name="Mereny Z."/>
            <person name="Hegedus B."/>
            <person name="Baldrian P."/>
            <person name="Stursova M."/>
            <person name="Weitz H."/>
            <person name="Taylor A."/>
            <person name="Grigoriev I.V."/>
            <person name="Nagy L.G."/>
            <person name="Martin F."/>
            <person name="Kauserud H."/>
        </authorList>
    </citation>
    <scope>NUCLEOTIDE SEQUENCE</scope>
    <source>
        <strain evidence="1">CBHHK067</strain>
    </source>
</reference>
<comment type="caution">
    <text evidence="1">The sequence shown here is derived from an EMBL/GenBank/DDBJ whole genome shotgun (WGS) entry which is preliminary data.</text>
</comment>
<accession>A0AAD7H2Q6</accession>
<evidence type="ECO:0000313" key="1">
    <source>
        <dbReference type="EMBL" id="KAJ7710834.1"/>
    </source>
</evidence>
<organism evidence="1 2">
    <name type="scientific">Mycena rosella</name>
    <name type="common">Pink bonnet</name>
    <name type="synonym">Agaricus rosellus</name>
    <dbReference type="NCBI Taxonomy" id="1033263"/>
    <lineage>
        <taxon>Eukaryota</taxon>
        <taxon>Fungi</taxon>
        <taxon>Dikarya</taxon>
        <taxon>Basidiomycota</taxon>
        <taxon>Agaricomycotina</taxon>
        <taxon>Agaricomycetes</taxon>
        <taxon>Agaricomycetidae</taxon>
        <taxon>Agaricales</taxon>
        <taxon>Marasmiineae</taxon>
        <taxon>Mycenaceae</taxon>
        <taxon>Mycena</taxon>
    </lineage>
</organism>
<dbReference type="Proteomes" id="UP001221757">
    <property type="component" value="Unassembled WGS sequence"/>
</dbReference>
<protein>
    <submittedName>
        <fullName evidence="1">Uncharacterized protein</fullName>
    </submittedName>
</protein>
<name>A0AAD7H2Q6_MYCRO</name>
<proteinExistence type="predicted"/>